<organism evidence="1 2">
    <name type="scientific">Etheostoma spectabile</name>
    <name type="common">orangethroat darter</name>
    <dbReference type="NCBI Taxonomy" id="54343"/>
    <lineage>
        <taxon>Eukaryota</taxon>
        <taxon>Metazoa</taxon>
        <taxon>Chordata</taxon>
        <taxon>Craniata</taxon>
        <taxon>Vertebrata</taxon>
        <taxon>Euteleostomi</taxon>
        <taxon>Actinopterygii</taxon>
        <taxon>Neopterygii</taxon>
        <taxon>Teleostei</taxon>
        <taxon>Neoteleostei</taxon>
        <taxon>Acanthomorphata</taxon>
        <taxon>Eupercaria</taxon>
        <taxon>Perciformes</taxon>
        <taxon>Percoidei</taxon>
        <taxon>Percidae</taxon>
        <taxon>Etheostomatinae</taxon>
        <taxon>Etheostoma</taxon>
    </lineage>
</organism>
<accession>A0A5J5CMP6</accession>
<protein>
    <submittedName>
        <fullName evidence="1">Uncharacterized protein</fullName>
    </submittedName>
</protein>
<sequence length="65" mass="7470">MQGRQPDGRGEARWRGKGGRTCAEVVEEAEGGEKEYMVYRKHTYMRLDGSSKISERRDMVADFQS</sequence>
<proteinExistence type="predicted"/>
<name>A0A5J5CMP6_9PERO</name>
<gene>
    <name evidence="1" type="ORF">FQN60_015748</name>
</gene>
<keyword evidence="2" id="KW-1185">Reference proteome</keyword>
<reference evidence="1 2" key="1">
    <citation type="submission" date="2019-08" db="EMBL/GenBank/DDBJ databases">
        <title>A chromosome-level genome assembly, high-density linkage maps, and genome scans reveal the genomic architecture of hybrid incompatibilities underlying speciation via character displacement in darters (Percidae: Etheostominae).</title>
        <authorList>
            <person name="Moran R.L."/>
            <person name="Catchen J.M."/>
            <person name="Fuller R.C."/>
        </authorList>
    </citation>
    <scope>NUCLEOTIDE SEQUENCE [LARGE SCALE GENOMIC DNA]</scope>
    <source>
        <strain evidence="1">EspeVRDwgs_2016</strain>
        <tissue evidence="1">Muscle</tissue>
    </source>
</reference>
<dbReference type="EMBL" id="VOFY01000018">
    <property type="protein sequence ID" value="KAA8583202.1"/>
    <property type="molecule type" value="Genomic_DNA"/>
</dbReference>
<evidence type="ECO:0000313" key="2">
    <source>
        <dbReference type="Proteomes" id="UP000327493"/>
    </source>
</evidence>
<comment type="caution">
    <text evidence="1">The sequence shown here is derived from an EMBL/GenBank/DDBJ whole genome shotgun (WGS) entry which is preliminary data.</text>
</comment>
<dbReference type="Proteomes" id="UP000327493">
    <property type="component" value="Chromosome 18"/>
</dbReference>
<evidence type="ECO:0000313" key="1">
    <source>
        <dbReference type="EMBL" id="KAA8583202.1"/>
    </source>
</evidence>
<dbReference type="AlphaFoldDB" id="A0A5J5CMP6"/>
<feature type="non-terminal residue" evidence="1">
    <location>
        <position position="65"/>
    </location>
</feature>